<dbReference type="AlphaFoldDB" id="D8U401"/>
<evidence type="ECO:0000256" key="4">
    <source>
        <dbReference type="ARBA" id="ARBA00023136"/>
    </source>
</evidence>
<accession>D8U401</accession>
<evidence type="ECO:0000313" key="7">
    <source>
        <dbReference type="EMBL" id="EFJ45620.1"/>
    </source>
</evidence>
<dbReference type="PANTHER" id="PTHR10037">
    <property type="entry name" value="VOLTAGE-GATED CATION CHANNEL CALCIUM AND SODIUM"/>
    <property type="match status" value="1"/>
</dbReference>
<dbReference type="RefSeq" id="XP_002953310.1">
    <property type="nucleotide sequence ID" value="XM_002953264.1"/>
</dbReference>
<evidence type="ECO:0000259" key="6">
    <source>
        <dbReference type="Pfam" id="PF00520"/>
    </source>
</evidence>
<feature type="non-terminal residue" evidence="7">
    <location>
        <position position="1"/>
    </location>
</feature>
<dbReference type="InterPro" id="IPR005821">
    <property type="entry name" value="Ion_trans_dom"/>
</dbReference>
<dbReference type="PANTHER" id="PTHR10037:SF62">
    <property type="entry name" value="SODIUM CHANNEL PROTEIN 60E"/>
    <property type="match status" value="1"/>
</dbReference>
<comment type="subcellular location">
    <subcellularLocation>
        <location evidence="1">Membrane</location>
        <topology evidence="1">Multi-pass membrane protein</topology>
    </subcellularLocation>
</comment>
<protein>
    <recommendedName>
        <fullName evidence="6">Ion transport domain-containing protein</fullName>
    </recommendedName>
</protein>
<dbReference type="Gene3D" id="1.10.287.70">
    <property type="match status" value="1"/>
</dbReference>
<keyword evidence="8" id="KW-1185">Reference proteome</keyword>
<proteinExistence type="predicted"/>
<organism evidence="8">
    <name type="scientific">Volvox carteri f. nagariensis</name>
    <dbReference type="NCBI Taxonomy" id="3068"/>
    <lineage>
        <taxon>Eukaryota</taxon>
        <taxon>Viridiplantae</taxon>
        <taxon>Chlorophyta</taxon>
        <taxon>core chlorophytes</taxon>
        <taxon>Chlorophyceae</taxon>
        <taxon>CS clade</taxon>
        <taxon>Chlamydomonadales</taxon>
        <taxon>Volvocaceae</taxon>
        <taxon>Volvox</taxon>
    </lineage>
</organism>
<dbReference type="KEGG" id="vcn:VOLCADRAFT_47657"/>
<dbReference type="STRING" id="3068.D8U401"/>
<dbReference type="FunFam" id="1.10.287.70:FF:000166">
    <property type="entry name" value="Voltage-gated Ca2+ channel, alpha subunit"/>
    <property type="match status" value="1"/>
</dbReference>
<dbReference type="SUPFAM" id="SSF81324">
    <property type="entry name" value="Voltage-gated potassium channels"/>
    <property type="match status" value="1"/>
</dbReference>
<feature type="non-terminal residue" evidence="7">
    <location>
        <position position="127"/>
    </location>
</feature>
<dbReference type="InParanoid" id="D8U401"/>
<dbReference type="GO" id="GO:0005248">
    <property type="term" value="F:voltage-gated sodium channel activity"/>
    <property type="evidence" value="ECO:0007669"/>
    <property type="project" value="TreeGrafter"/>
</dbReference>
<evidence type="ECO:0000313" key="8">
    <source>
        <dbReference type="Proteomes" id="UP000001058"/>
    </source>
</evidence>
<evidence type="ECO:0000256" key="5">
    <source>
        <dbReference type="SAM" id="Phobius"/>
    </source>
</evidence>
<dbReference type="Proteomes" id="UP000001058">
    <property type="component" value="Unassembled WGS sequence"/>
</dbReference>
<dbReference type="EMBL" id="GL378356">
    <property type="protein sequence ID" value="EFJ45620.1"/>
    <property type="molecule type" value="Genomic_DNA"/>
</dbReference>
<evidence type="ECO:0000256" key="3">
    <source>
        <dbReference type="ARBA" id="ARBA00022989"/>
    </source>
</evidence>
<feature type="transmembrane region" description="Helical" evidence="5">
    <location>
        <begin position="16"/>
        <end position="34"/>
    </location>
</feature>
<feature type="transmembrane region" description="Helical" evidence="5">
    <location>
        <begin position="97"/>
        <end position="124"/>
    </location>
</feature>
<dbReference type="Pfam" id="PF00520">
    <property type="entry name" value="Ion_trans"/>
    <property type="match status" value="1"/>
</dbReference>
<evidence type="ECO:0000256" key="1">
    <source>
        <dbReference type="ARBA" id="ARBA00004141"/>
    </source>
</evidence>
<name>D8U401_VOLCA</name>
<dbReference type="InterPro" id="IPR043203">
    <property type="entry name" value="VGCC_Ca_Na"/>
</dbReference>
<dbReference type="OrthoDB" id="541396at2759"/>
<dbReference type="eggNOG" id="KOG2301">
    <property type="taxonomic scope" value="Eukaryota"/>
</dbReference>
<dbReference type="GeneID" id="9622328"/>
<sequence>RGLRTLFNTLISSSPAIANVGSLLLLIMYIYAVIGMNMYGNYGSAFDQPGSHATYNNIGAAMATQFRLFTGDGWGDLMATGMNCNANQYQCDTGPSALAAAMFFCSFVLVAIFIMLNLVIAVVVDNF</sequence>
<keyword evidence="3 5" id="KW-1133">Transmembrane helix</keyword>
<evidence type="ECO:0000256" key="2">
    <source>
        <dbReference type="ARBA" id="ARBA00022692"/>
    </source>
</evidence>
<keyword evidence="4 5" id="KW-0472">Membrane</keyword>
<feature type="domain" description="Ion transport" evidence="6">
    <location>
        <begin position="2"/>
        <end position="127"/>
    </location>
</feature>
<reference evidence="7 8" key="1">
    <citation type="journal article" date="2010" name="Science">
        <title>Genomic analysis of organismal complexity in the multicellular green alga Volvox carteri.</title>
        <authorList>
            <person name="Prochnik S.E."/>
            <person name="Umen J."/>
            <person name="Nedelcu A.M."/>
            <person name="Hallmann A."/>
            <person name="Miller S.M."/>
            <person name="Nishii I."/>
            <person name="Ferris P."/>
            <person name="Kuo A."/>
            <person name="Mitros T."/>
            <person name="Fritz-Laylin L.K."/>
            <person name="Hellsten U."/>
            <person name="Chapman J."/>
            <person name="Simakov O."/>
            <person name="Rensing S.A."/>
            <person name="Terry A."/>
            <person name="Pangilinan J."/>
            <person name="Kapitonov V."/>
            <person name="Jurka J."/>
            <person name="Salamov A."/>
            <person name="Shapiro H."/>
            <person name="Schmutz J."/>
            <person name="Grimwood J."/>
            <person name="Lindquist E."/>
            <person name="Lucas S."/>
            <person name="Grigoriev I.V."/>
            <person name="Schmitt R."/>
            <person name="Kirk D."/>
            <person name="Rokhsar D.S."/>
        </authorList>
    </citation>
    <scope>NUCLEOTIDE SEQUENCE [LARGE SCALE GENOMIC DNA]</scope>
    <source>
        <strain evidence="8">f. Nagariensis / Eve</strain>
    </source>
</reference>
<keyword evidence="2 5" id="KW-0812">Transmembrane</keyword>
<gene>
    <name evidence="7" type="ORF">VOLCADRAFT_47657</name>
</gene>
<dbReference type="GO" id="GO:0001518">
    <property type="term" value="C:voltage-gated sodium channel complex"/>
    <property type="evidence" value="ECO:0007669"/>
    <property type="project" value="TreeGrafter"/>
</dbReference>